<gene>
    <name evidence="4" type="ORF">MO867_03885</name>
</gene>
<dbReference type="GO" id="GO:0003677">
    <property type="term" value="F:DNA binding"/>
    <property type="evidence" value="ECO:0007669"/>
    <property type="project" value="UniProtKB-UniRule"/>
</dbReference>
<organism evidence="4 5">
    <name type="scientific">Microbulbifer okhotskensis</name>
    <dbReference type="NCBI Taxonomy" id="2926617"/>
    <lineage>
        <taxon>Bacteria</taxon>
        <taxon>Pseudomonadati</taxon>
        <taxon>Pseudomonadota</taxon>
        <taxon>Gammaproteobacteria</taxon>
        <taxon>Cellvibrionales</taxon>
        <taxon>Microbulbiferaceae</taxon>
        <taxon>Microbulbifer</taxon>
    </lineage>
</organism>
<dbReference type="InterPro" id="IPR036388">
    <property type="entry name" value="WH-like_DNA-bd_sf"/>
</dbReference>
<dbReference type="GO" id="GO:0000160">
    <property type="term" value="P:phosphorelay signal transduction system"/>
    <property type="evidence" value="ECO:0007669"/>
    <property type="project" value="InterPro"/>
</dbReference>
<evidence type="ECO:0000256" key="1">
    <source>
        <dbReference type="ARBA" id="ARBA00023125"/>
    </source>
</evidence>
<dbReference type="CDD" id="cd00383">
    <property type="entry name" value="trans_reg_C"/>
    <property type="match status" value="1"/>
</dbReference>
<evidence type="ECO:0000313" key="5">
    <source>
        <dbReference type="Proteomes" id="UP001139028"/>
    </source>
</evidence>
<dbReference type="InterPro" id="IPR016032">
    <property type="entry name" value="Sig_transdc_resp-reg_C-effctor"/>
</dbReference>
<reference evidence="4" key="1">
    <citation type="journal article" date="2022" name="Arch. Microbiol.">
        <title>Microbulbifer okhotskensis sp. nov., isolated from a deep bottom sediment of the Okhotsk Sea.</title>
        <authorList>
            <person name="Romanenko L."/>
            <person name="Kurilenko V."/>
            <person name="Otstavnykh N."/>
            <person name="Velansky P."/>
            <person name="Isaeva M."/>
            <person name="Mikhailov V."/>
        </authorList>
    </citation>
    <scope>NUCLEOTIDE SEQUENCE</scope>
    <source>
        <strain evidence="4">OS29</strain>
    </source>
</reference>
<evidence type="ECO:0000313" key="4">
    <source>
        <dbReference type="EMBL" id="MCO1333475.1"/>
    </source>
</evidence>
<proteinExistence type="predicted"/>
<dbReference type="PROSITE" id="PS51755">
    <property type="entry name" value="OMPR_PHOB"/>
    <property type="match status" value="1"/>
</dbReference>
<comment type="caution">
    <text evidence="4">The sequence shown here is derived from an EMBL/GenBank/DDBJ whole genome shotgun (WGS) entry which is preliminary data.</text>
</comment>
<feature type="DNA-binding region" description="OmpR/PhoB-type" evidence="2">
    <location>
        <begin position="1"/>
        <end position="65"/>
    </location>
</feature>
<name>A0A9X2EKZ0_9GAMM</name>
<dbReference type="AlphaFoldDB" id="A0A9X2EKZ0"/>
<feature type="domain" description="OmpR/PhoB-type" evidence="3">
    <location>
        <begin position="1"/>
        <end position="65"/>
    </location>
</feature>
<dbReference type="GO" id="GO:0006355">
    <property type="term" value="P:regulation of DNA-templated transcription"/>
    <property type="evidence" value="ECO:0007669"/>
    <property type="project" value="InterPro"/>
</dbReference>
<dbReference type="Pfam" id="PF00486">
    <property type="entry name" value="Trans_reg_C"/>
    <property type="match status" value="1"/>
</dbReference>
<evidence type="ECO:0000256" key="2">
    <source>
        <dbReference type="PROSITE-ProRule" id="PRU01091"/>
    </source>
</evidence>
<dbReference type="Gene3D" id="1.10.10.10">
    <property type="entry name" value="Winged helix-like DNA-binding domain superfamily/Winged helix DNA-binding domain"/>
    <property type="match status" value="1"/>
</dbReference>
<keyword evidence="5" id="KW-1185">Reference proteome</keyword>
<sequence>MLTLLAQASPTPVSRTAMTYHIWGDDPPETDALKSHIYSLRQALDKPFDTPMLTTITNLGYQLAAENE</sequence>
<keyword evidence="1 2" id="KW-0238">DNA-binding</keyword>
<accession>A0A9X2EKZ0</accession>
<dbReference type="Proteomes" id="UP001139028">
    <property type="component" value="Unassembled WGS sequence"/>
</dbReference>
<dbReference type="InterPro" id="IPR001867">
    <property type="entry name" value="OmpR/PhoB-type_DNA-bd"/>
</dbReference>
<evidence type="ECO:0000259" key="3">
    <source>
        <dbReference type="PROSITE" id="PS51755"/>
    </source>
</evidence>
<dbReference type="SUPFAM" id="SSF46894">
    <property type="entry name" value="C-terminal effector domain of the bipartite response regulators"/>
    <property type="match status" value="1"/>
</dbReference>
<protein>
    <submittedName>
        <fullName evidence="4">Helix-turn-helix domain-containing protein</fullName>
    </submittedName>
</protein>
<dbReference type="EMBL" id="JALBWM010000009">
    <property type="protein sequence ID" value="MCO1333475.1"/>
    <property type="molecule type" value="Genomic_DNA"/>
</dbReference>